<evidence type="ECO:0000313" key="2">
    <source>
        <dbReference type="EMBL" id="GMA40684.1"/>
    </source>
</evidence>
<organism evidence="2 3">
    <name type="scientific">Mobilicoccus caccae</name>
    <dbReference type="NCBI Taxonomy" id="1859295"/>
    <lineage>
        <taxon>Bacteria</taxon>
        <taxon>Bacillati</taxon>
        <taxon>Actinomycetota</taxon>
        <taxon>Actinomycetes</taxon>
        <taxon>Micrococcales</taxon>
        <taxon>Dermatophilaceae</taxon>
        <taxon>Mobilicoccus</taxon>
    </lineage>
</organism>
<name>A0ABQ6IT75_9MICO</name>
<comment type="caution">
    <text evidence="2">The sequence shown here is derived from an EMBL/GenBank/DDBJ whole genome shotgun (WGS) entry which is preliminary data.</text>
</comment>
<accession>A0ABQ6IT75</accession>
<dbReference type="EMBL" id="BSUO01000001">
    <property type="protein sequence ID" value="GMA40684.1"/>
    <property type="molecule type" value="Genomic_DNA"/>
</dbReference>
<proteinExistence type="predicted"/>
<gene>
    <name evidence="2" type="ORF">GCM10025883_27290</name>
</gene>
<protein>
    <recommendedName>
        <fullName evidence="1">Glycosyl transferase family 28 C-terminal domain-containing protein</fullName>
    </recommendedName>
</protein>
<evidence type="ECO:0000313" key="3">
    <source>
        <dbReference type="Proteomes" id="UP001157126"/>
    </source>
</evidence>
<keyword evidence="3" id="KW-1185">Reference proteome</keyword>
<reference evidence="3" key="1">
    <citation type="journal article" date="2019" name="Int. J. Syst. Evol. Microbiol.">
        <title>The Global Catalogue of Microorganisms (GCM) 10K type strain sequencing project: providing services to taxonomists for standard genome sequencing and annotation.</title>
        <authorList>
            <consortium name="The Broad Institute Genomics Platform"/>
            <consortium name="The Broad Institute Genome Sequencing Center for Infectious Disease"/>
            <person name="Wu L."/>
            <person name="Ma J."/>
        </authorList>
    </citation>
    <scope>NUCLEOTIDE SEQUENCE [LARGE SCALE GENOMIC DNA]</scope>
    <source>
        <strain evidence="3">NBRC 113072</strain>
    </source>
</reference>
<dbReference type="Proteomes" id="UP001157126">
    <property type="component" value="Unassembled WGS sequence"/>
</dbReference>
<evidence type="ECO:0000259" key="1">
    <source>
        <dbReference type="Pfam" id="PF04101"/>
    </source>
</evidence>
<dbReference type="Pfam" id="PF04101">
    <property type="entry name" value="Glyco_tran_28_C"/>
    <property type="match status" value="1"/>
</dbReference>
<dbReference type="InterPro" id="IPR007235">
    <property type="entry name" value="Glyco_trans_28_C"/>
</dbReference>
<dbReference type="SUPFAM" id="SSF53756">
    <property type="entry name" value="UDP-Glycosyltransferase/glycogen phosphorylase"/>
    <property type="match status" value="1"/>
</dbReference>
<dbReference type="Gene3D" id="3.40.50.2000">
    <property type="entry name" value="Glycogen Phosphorylase B"/>
    <property type="match status" value="1"/>
</dbReference>
<feature type="domain" description="Glycosyl transferase family 28 C-terminal" evidence="1">
    <location>
        <begin position="76"/>
        <end position="194"/>
    </location>
</feature>
<sequence length="257" mass="28249">MLAARSLGIECHYVESAARSDGPSLTGKIVSRIPGVRLYSQYERWAEGPWGYGGSVFDGFGLDETPAIRERSVGRVVVTFGTMRGYPYRRAVNAVHRLLPEFTTADADVLWQVGDTPVDGLPITSSNLVPARELRQAIDDADLVIAHAGVGSSLQFLDAGHCPVLLPRSVKHREHIDDHQWLIANELHARNLAVSRDADALTVDDIRLALSRRVLHSTATPFALRSDLIDARPGQVDVAAPVTTWSDREQTARRRNS</sequence>